<protein>
    <recommendedName>
        <fullName evidence="2">UPF0225 protein HNR70_000827</fullName>
    </recommendedName>
</protein>
<dbReference type="InterPro" id="IPR032710">
    <property type="entry name" value="NTF2-like_dom_sf"/>
</dbReference>
<dbReference type="RefSeq" id="WP_184324549.1">
    <property type="nucleotide sequence ID" value="NZ_JACHLZ010000001.1"/>
</dbReference>
<evidence type="ECO:0000259" key="3">
    <source>
        <dbReference type="Pfam" id="PF17775"/>
    </source>
</evidence>
<sequence>MATDSPESSPAPLPDDARCPCGSGDIFGACCGPVLRGERRAPTAQALMRSRYTAFALRDAEHLLRSWHPTRRPAREDLTESLDPAVRWLRLEIHQAADGGPFDDAGTVEFTAISNGPHGRSVQRELSRFVRENGTWYYVDGDL</sequence>
<dbReference type="Pfam" id="PF02810">
    <property type="entry name" value="SEC-C"/>
    <property type="match status" value="1"/>
</dbReference>
<dbReference type="InterPro" id="IPR048469">
    <property type="entry name" value="YchJ-like_M"/>
</dbReference>
<dbReference type="Pfam" id="PF17775">
    <property type="entry name" value="YchJ_M-like"/>
    <property type="match status" value="1"/>
</dbReference>
<dbReference type="Gene3D" id="3.10.450.50">
    <property type="match status" value="1"/>
</dbReference>
<dbReference type="InterPro" id="IPR023006">
    <property type="entry name" value="YchJ-like"/>
</dbReference>
<dbReference type="AlphaFoldDB" id="A0A841ACY1"/>
<reference evidence="4 5" key="1">
    <citation type="submission" date="2020-08" db="EMBL/GenBank/DDBJ databases">
        <title>Sequencing the genomes of 1000 actinobacteria strains.</title>
        <authorList>
            <person name="Klenk H.-P."/>
        </authorList>
    </citation>
    <scope>NUCLEOTIDE SEQUENCE [LARGE SCALE GENOMIC DNA]</scope>
    <source>
        <strain evidence="4 5">DSM 28796</strain>
    </source>
</reference>
<dbReference type="PANTHER" id="PTHR33747:SF1">
    <property type="entry name" value="ADENYLATE CYCLASE-ASSOCIATED CAP C-TERMINAL DOMAIN-CONTAINING PROTEIN"/>
    <property type="match status" value="1"/>
</dbReference>
<dbReference type="InterPro" id="IPR004027">
    <property type="entry name" value="SEC_C_motif"/>
</dbReference>
<organism evidence="4 5">
    <name type="scientific">Brachybacterium aquaticum</name>
    <dbReference type="NCBI Taxonomy" id="1432564"/>
    <lineage>
        <taxon>Bacteria</taxon>
        <taxon>Bacillati</taxon>
        <taxon>Actinomycetota</taxon>
        <taxon>Actinomycetes</taxon>
        <taxon>Micrococcales</taxon>
        <taxon>Dermabacteraceae</taxon>
        <taxon>Brachybacterium</taxon>
    </lineage>
</organism>
<comment type="caution">
    <text evidence="4">The sequence shown here is derived from an EMBL/GenBank/DDBJ whole genome shotgun (WGS) entry which is preliminary data.</text>
</comment>
<dbReference type="SUPFAM" id="SSF54427">
    <property type="entry name" value="NTF2-like"/>
    <property type="match status" value="1"/>
</dbReference>
<accession>A0A841ACY1</accession>
<dbReference type="HAMAP" id="MF_00612">
    <property type="entry name" value="UPF0225"/>
    <property type="match status" value="1"/>
</dbReference>
<dbReference type="EMBL" id="JACHLZ010000001">
    <property type="protein sequence ID" value="MBB5831014.1"/>
    <property type="molecule type" value="Genomic_DNA"/>
</dbReference>
<evidence type="ECO:0000313" key="5">
    <source>
        <dbReference type="Proteomes" id="UP000588158"/>
    </source>
</evidence>
<evidence type="ECO:0000313" key="4">
    <source>
        <dbReference type="EMBL" id="MBB5831014.1"/>
    </source>
</evidence>
<dbReference type="PANTHER" id="PTHR33747">
    <property type="entry name" value="UPF0225 PROTEIN SCO1677"/>
    <property type="match status" value="1"/>
</dbReference>
<keyword evidence="5" id="KW-1185">Reference proteome</keyword>
<gene>
    <name evidence="4" type="ORF">HNR70_000827</name>
</gene>
<feature type="domain" description="YchJ-like middle NTF2-like" evidence="3">
    <location>
        <begin position="43"/>
        <end position="141"/>
    </location>
</feature>
<evidence type="ECO:0000256" key="1">
    <source>
        <dbReference type="ARBA" id="ARBA00010839"/>
    </source>
</evidence>
<evidence type="ECO:0000256" key="2">
    <source>
        <dbReference type="HAMAP-Rule" id="MF_00612"/>
    </source>
</evidence>
<name>A0A841ACY1_9MICO</name>
<proteinExistence type="inferred from homology"/>
<dbReference type="Proteomes" id="UP000588158">
    <property type="component" value="Unassembled WGS sequence"/>
</dbReference>
<comment type="similarity">
    <text evidence="1 2">Belongs to the UPF0225 family.</text>
</comment>